<evidence type="ECO:0000313" key="3">
    <source>
        <dbReference type="Proteomes" id="UP000295565"/>
    </source>
</evidence>
<dbReference type="RefSeq" id="WP_131911153.1">
    <property type="nucleotide sequence ID" value="NZ_OU594967.1"/>
</dbReference>
<dbReference type="Pfam" id="PF11871">
    <property type="entry name" value="DUF3391"/>
    <property type="match status" value="1"/>
</dbReference>
<reference evidence="2 3" key="1">
    <citation type="submission" date="2019-03" db="EMBL/GenBank/DDBJ databases">
        <title>Genomic Encyclopedia of Type Strains, Phase IV (KMG-IV): sequencing the most valuable type-strain genomes for metagenomic binning, comparative biology and taxonomic classification.</title>
        <authorList>
            <person name="Goeker M."/>
        </authorList>
    </citation>
    <scope>NUCLEOTIDE SEQUENCE [LARGE SCALE GENOMIC DNA]</scope>
    <source>
        <strain evidence="2 3">DSM 18577</strain>
    </source>
</reference>
<gene>
    <name evidence="2" type="ORF">EV690_0281</name>
</gene>
<dbReference type="Proteomes" id="UP000295565">
    <property type="component" value="Unassembled WGS sequence"/>
</dbReference>
<dbReference type="InterPro" id="IPR003607">
    <property type="entry name" value="HD/PDEase_dom"/>
</dbReference>
<dbReference type="InterPro" id="IPR021812">
    <property type="entry name" value="DUF3391"/>
</dbReference>
<dbReference type="EMBL" id="SMGD01000003">
    <property type="protein sequence ID" value="TCK63184.1"/>
    <property type="molecule type" value="Genomic_DNA"/>
</dbReference>
<evidence type="ECO:0000259" key="1">
    <source>
        <dbReference type="Pfam" id="PF11871"/>
    </source>
</evidence>
<proteinExistence type="predicted"/>
<dbReference type="CDD" id="cd00077">
    <property type="entry name" value="HDc"/>
    <property type="match status" value="1"/>
</dbReference>
<dbReference type="PANTHER" id="PTHR43155">
    <property type="entry name" value="CYCLIC DI-GMP PHOSPHODIESTERASE PA4108-RELATED"/>
    <property type="match status" value="1"/>
</dbReference>
<dbReference type="PANTHER" id="PTHR43155:SF2">
    <property type="entry name" value="CYCLIC DI-GMP PHOSPHODIESTERASE PA4108"/>
    <property type="match status" value="1"/>
</dbReference>
<dbReference type="AlphaFoldDB" id="A0A4R1KEZ3"/>
<name>A0A4R1KEZ3_9GAMM</name>
<protein>
    <submittedName>
        <fullName evidence="2">HD-GYP domain-containing protein (C-di-GMP phosphodiesterase class II)</fullName>
    </submittedName>
</protein>
<accession>A0A4R1KEZ3</accession>
<dbReference type="OrthoDB" id="9764808at2"/>
<sequence>MSDIKVAVNRLAIGIYVKLPVSWHQHPFLRSNFKITSQSELTILHNLGLKYVFIDPVKSDAPPLPPTSHCLGDLEHPIQADTDRLTSEAKTLAQWEQLDHQQRYTLSLKQAKTLYTDCLDQLNQLYQSPPKLDNIRSSAERIVNNFWNKLNESDEHIIHIIPSDEQVNQLGAHCLNVTILSMLIAQSAMRSEYEIKLIGRAALFHDLGCLVIDDPQQHHAMRSSQILNAAGINDHQLLNIINQHHEYLDGSGEPGKLIDEQIHPLAQILNVTNTFDNLCNQDAIKSPHIALTALAQHYQTKLNKNYIQLLSNEIGIYPPGTLLRLSDGQLALVVAINQHYLLYPFVQFIEQPLRPVLSMADLDVEVSQVLTERDTTQAQRILPKAQRINFMPEAFSNAVLK</sequence>
<evidence type="ECO:0000313" key="2">
    <source>
        <dbReference type="EMBL" id="TCK63184.1"/>
    </source>
</evidence>
<comment type="caution">
    <text evidence="2">The sequence shown here is derived from an EMBL/GenBank/DDBJ whole genome shotgun (WGS) entry which is preliminary data.</text>
</comment>
<dbReference type="SUPFAM" id="SSF109604">
    <property type="entry name" value="HD-domain/PDEase-like"/>
    <property type="match status" value="1"/>
</dbReference>
<dbReference type="Gene3D" id="1.10.3210.10">
    <property type="entry name" value="Hypothetical protein af1432"/>
    <property type="match status" value="1"/>
</dbReference>
<keyword evidence="3" id="KW-1185">Reference proteome</keyword>
<dbReference type="Pfam" id="PF13487">
    <property type="entry name" value="HD_5"/>
    <property type="match status" value="1"/>
</dbReference>
<organism evidence="2 3">
    <name type="scientific">Celerinatantimonas diazotrophica</name>
    <dbReference type="NCBI Taxonomy" id="412034"/>
    <lineage>
        <taxon>Bacteria</taxon>
        <taxon>Pseudomonadati</taxon>
        <taxon>Pseudomonadota</taxon>
        <taxon>Gammaproteobacteria</taxon>
        <taxon>Celerinatantimonadaceae</taxon>
        <taxon>Celerinatantimonas</taxon>
    </lineage>
</organism>
<feature type="domain" description="DUF3391" evidence="1">
    <location>
        <begin position="4"/>
        <end position="127"/>
    </location>
</feature>